<accession>A0A1Q9LIN5</accession>
<dbReference type="GO" id="GO:0008757">
    <property type="term" value="F:S-adenosylmethionine-dependent methyltransferase activity"/>
    <property type="evidence" value="ECO:0007669"/>
    <property type="project" value="InterPro"/>
</dbReference>
<comment type="caution">
    <text evidence="2">The sequence shown here is derived from an EMBL/GenBank/DDBJ whole genome shotgun (WGS) entry which is preliminary data.</text>
</comment>
<dbReference type="OrthoDB" id="9805171at2"/>
<evidence type="ECO:0000259" key="1">
    <source>
        <dbReference type="Pfam" id="PF08241"/>
    </source>
</evidence>
<dbReference type="Gene3D" id="3.40.50.150">
    <property type="entry name" value="Vaccinia Virus protein VP39"/>
    <property type="match status" value="1"/>
</dbReference>
<dbReference type="RefSeq" id="WP_075976316.1">
    <property type="nucleotide sequence ID" value="NZ_MKQR01000018.1"/>
</dbReference>
<dbReference type="EMBL" id="MKQR01000018">
    <property type="protein sequence ID" value="OLR91911.1"/>
    <property type="molecule type" value="Genomic_DNA"/>
</dbReference>
<evidence type="ECO:0000313" key="2">
    <source>
        <dbReference type="EMBL" id="OLR91911.1"/>
    </source>
</evidence>
<dbReference type="InterPro" id="IPR029063">
    <property type="entry name" value="SAM-dependent_MTases_sf"/>
</dbReference>
<protein>
    <recommendedName>
        <fullName evidence="1">Methyltransferase type 11 domain-containing protein</fullName>
    </recommendedName>
</protein>
<feature type="domain" description="Methyltransferase type 11" evidence="1">
    <location>
        <begin position="54"/>
        <end position="155"/>
    </location>
</feature>
<organism evidence="2 3">
    <name type="scientific">Actinokineospora bangkokensis</name>
    <dbReference type="NCBI Taxonomy" id="1193682"/>
    <lineage>
        <taxon>Bacteria</taxon>
        <taxon>Bacillati</taxon>
        <taxon>Actinomycetota</taxon>
        <taxon>Actinomycetes</taxon>
        <taxon>Pseudonocardiales</taxon>
        <taxon>Pseudonocardiaceae</taxon>
        <taxon>Actinokineospora</taxon>
    </lineage>
</organism>
<keyword evidence="3" id="KW-1185">Reference proteome</keyword>
<dbReference type="PANTHER" id="PTHR43591">
    <property type="entry name" value="METHYLTRANSFERASE"/>
    <property type="match status" value="1"/>
</dbReference>
<dbReference type="STRING" id="1193682.BJP25_24070"/>
<gene>
    <name evidence="2" type="ORF">BJP25_24070</name>
</gene>
<dbReference type="Pfam" id="PF08241">
    <property type="entry name" value="Methyltransf_11"/>
    <property type="match status" value="1"/>
</dbReference>
<reference evidence="2 3" key="1">
    <citation type="submission" date="2016-10" db="EMBL/GenBank/DDBJ databases">
        <title>The Draft Genome Sequence of Actinokineospora bangkokensis 44EHWT reveals the biosynthetic pathway of antifungal compounds Thailandins with unusual extender unit butylmalonyl-CoA.</title>
        <authorList>
            <person name="Greule A."/>
            <person name="Intra B."/>
            <person name="Flemming S."/>
            <person name="Rommel M.G."/>
            <person name="Panbangred W."/>
            <person name="Bechthold A."/>
        </authorList>
    </citation>
    <scope>NUCLEOTIDE SEQUENCE [LARGE SCALE GENOMIC DNA]</scope>
    <source>
        <strain evidence="2 3">44EHW</strain>
    </source>
</reference>
<dbReference type="AlphaFoldDB" id="A0A1Q9LIN5"/>
<dbReference type="CDD" id="cd02440">
    <property type="entry name" value="AdoMet_MTases"/>
    <property type="match status" value="1"/>
</dbReference>
<dbReference type="InterPro" id="IPR013216">
    <property type="entry name" value="Methyltransf_11"/>
</dbReference>
<name>A0A1Q9LIN5_9PSEU</name>
<dbReference type="PANTHER" id="PTHR43591:SF24">
    <property type="entry name" value="2-METHOXY-6-POLYPRENYL-1,4-BENZOQUINOL METHYLASE, MITOCHONDRIAL"/>
    <property type="match status" value="1"/>
</dbReference>
<proteinExistence type="predicted"/>
<sequence length="282" mass="30481">MTSAAYQPQTTRSFYNNWGANEWNRLESSFENKINYRIHREVIADLVKPGDKVLEAGAGPGRFTLEMTRAGATVTVCDLSDVQLSINEQKVTEAGLADNVTGWHQADIVDLSRFPSAGFDVVVCVGSVLSCVLDRTPEAFDELVRLVRPGGTIIVSVTSRYGYLRAGLNAILPMAAAGGQLAAIDSAVRTGDITNVQADYELLTTHFFTWEELRGHLTSRGCEVVTASASNFLSADTPLLDESLLADPEVMAAFTRWELEACRAPGNIDGGTHIIAAARKAE</sequence>
<evidence type="ECO:0000313" key="3">
    <source>
        <dbReference type="Proteomes" id="UP000186040"/>
    </source>
</evidence>
<dbReference type="SUPFAM" id="SSF53335">
    <property type="entry name" value="S-adenosyl-L-methionine-dependent methyltransferases"/>
    <property type="match status" value="1"/>
</dbReference>
<dbReference type="Proteomes" id="UP000186040">
    <property type="component" value="Unassembled WGS sequence"/>
</dbReference>